<accession>A0A290ZBW7</accession>
<evidence type="ECO:0000313" key="3">
    <source>
        <dbReference type="Proteomes" id="UP000218505"/>
    </source>
</evidence>
<dbReference type="Proteomes" id="UP000218505">
    <property type="component" value="Chromosome"/>
</dbReference>
<dbReference type="AlphaFoldDB" id="A0A290ZBW7"/>
<sequence length="278" mass="27359">MRSRSAGSIGGELMPRAASRCSRVVPVTTVMVLAWARSLFSIQRWCAQGGGAVGFGFAAQAVAEAVGALVDDLGRAGRGPDGDRVVLGLVAVAAVGLHEGAVVTGPGRGLGGARGVGGLPGGRVHRVGQGFAVHGGAAPGRGPADLDGLVEVEPGGGRGAHGAEVQPDPPARDPGADRDAAVDLGDKAVRREVGIGRAGERVLGEGLGEVGDRVGGSPVGRFEEGEALVRPAPARHHEDAERGRGGPRDLGNGSGSQAACGGGRSGRDQGAQSGDGGG</sequence>
<feature type="region of interest" description="Disordered" evidence="1">
    <location>
        <begin position="207"/>
        <end position="278"/>
    </location>
</feature>
<organism evidence="2 3">
    <name type="scientific">Actinosynnema pretiosum</name>
    <dbReference type="NCBI Taxonomy" id="42197"/>
    <lineage>
        <taxon>Bacteria</taxon>
        <taxon>Bacillati</taxon>
        <taxon>Actinomycetota</taxon>
        <taxon>Actinomycetes</taxon>
        <taxon>Pseudonocardiales</taxon>
        <taxon>Pseudonocardiaceae</taxon>
        <taxon>Actinosynnema</taxon>
    </lineage>
</organism>
<feature type="compositionally biased region" description="Basic and acidic residues" evidence="1">
    <location>
        <begin position="170"/>
        <end position="185"/>
    </location>
</feature>
<reference evidence="2" key="1">
    <citation type="submission" date="2017-09" db="EMBL/GenBank/DDBJ databases">
        <title>Complete Genome Sequence of ansamitocin-producing Bacterium Actinosynnema pretiosum X47.</title>
        <authorList>
            <person name="Cao G."/>
            <person name="Zong G."/>
            <person name="Zhong C."/>
            <person name="Fu J."/>
        </authorList>
    </citation>
    <scope>NUCLEOTIDE SEQUENCE [LARGE SCALE GENOMIC DNA]</scope>
    <source>
        <strain evidence="2">X47</strain>
    </source>
</reference>
<gene>
    <name evidence="2" type="ORF">CNX65_27140</name>
</gene>
<dbReference type="EMBL" id="CP023445">
    <property type="protein sequence ID" value="ATE56495.1"/>
    <property type="molecule type" value="Genomic_DNA"/>
</dbReference>
<feature type="compositionally biased region" description="Gly residues" evidence="1">
    <location>
        <begin position="207"/>
        <end position="218"/>
    </location>
</feature>
<dbReference type="KEGG" id="apre:CNX65_27140"/>
<evidence type="ECO:0000313" key="2">
    <source>
        <dbReference type="EMBL" id="ATE56495.1"/>
    </source>
</evidence>
<proteinExistence type="predicted"/>
<evidence type="ECO:0000256" key="1">
    <source>
        <dbReference type="SAM" id="MobiDB-lite"/>
    </source>
</evidence>
<feature type="region of interest" description="Disordered" evidence="1">
    <location>
        <begin position="135"/>
        <end position="185"/>
    </location>
</feature>
<feature type="compositionally biased region" description="Basic and acidic residues" evidence="1">
    <location>
        <begin position="235"/>
        <end position="247"/>
    </location>
</feature>
<name>A0A290ZBW7_9PSEU</name>
<keyword evidence="3" id="KW-1185">Reference proteome</keyword>
<protein>
    <submittedName>
        <fullName evidence="2">Uncharacterized protein</fullName>
    </submittedName>
</protein>